<reference evidence="4 5" key="1">
    <citation type="submission" date="2013-11" db="EMBL/GenBank/DDBJ databases">
        <title>Draft genome of the bovine lungworm Dictyocaulus viviparus.</title>
        <authorList>
            <person name="Mitreva M."/>
        </authorList>
    </citation>
    <scope>NUCLEOTIDE SEQUENCE [LARGE SCALE GENOMIC DNA]</scope>
    <source>
        <strain evidence="4 5">HannoverDv2000</strain>
    </source>
</reference>
<reference evidence="5" key="2">
    <citation type="journal article" date="2016" name="Sci. Rep.">
        <title>Dictyocaulus viviparus genome, variome and transcriptome elucidate lungworm biology and support future intervention.</title>
        <authorList>
            <person name="McNulty S.N."/>
            <person name="Strube C."/>
            <person name="Rosa B.A."/>
            <person name="Martin J.C."/>
            <person name="Tyagi R."/>
            <person name="Choi Y.J."/>
            <person name="Wang Q."/>
            <person name="Hallsworth Pepin K."/>
            <person name="Zhang X."/>
            <person name="Ozersky P."/>
            <person name="Wilson R.K."/>
            <person name="Sternberg P.W."/>
            <person name="Gasser R.B."/>
            <person name="Mitreva M."/>
        </authorList>
    </citation>
    <scope>NUCLEOTIDE SEQUENCE [LARGE SCALE GENOMIC DNA]</scope>
    <source>
        <strain evidence="5">HannoverDv2000</strain>
    </source>
</reference>
<dbReference type="GO" id="GO:0005634">
    <property type="term" value="C:nucleus"/>
    <property type="evidence" value="ECO:0007669"/>
    <property type="project" value="UniProtKB-SubCell"/>
</dbReference>
<keyword evidence="5" id="KW-1185">Reference proteome</keyword>
<dbReference type="AlphaFoldDB" id="A0A0D8XAS5"/>
<gene>
    <name evidence="4" type="ORF">DICVIV_13168</name>
</gene>
<dbReference type="STRING" id="29172.A0A0D8XAS5"/>
<organism evidence="4 5">
    <name type="scientific">Dictyocaulus viviparus</name>
    <name type="common">Bovine lungworm</name>
    <dbReference type="NCBI Taxonomy" id="29172"/>
    <lineage>
        <taxon>Eukaryota</taxon>
        <taxon>Metazoa</taxon>
        <taxon>Ecdysozoa</taxon>
        <taxon>Nematoda</taxon>
        <taxon>Chromadorea</taxon>
        <taxon>Rhabditida</taxon>
        <taxon>Rhabditina</taxon>
        <taxon>Rhabditomorpha</taxon>
        <taxon>Strongyloidea</taxon>
        <taxon>Metastrongylidae</taxon>
        <taxon>Dictyocaulus</taxon>
    </lineage>
</organism>
<dbReference type="OrthoDB" id="5837097at2759"/>
<evidence type="ECO:0000256" key="2">
    <source>
        <dbReference type="SAM" id="MobiDB-lite"/>
    </source>
</evidence>
<dbReference type="InterPro" id="IPR009057">
    <property type="entry name" value="Homeodomain-like_sf"/>
</dbReference>
<protein>
    <submittedName>
        <fullName evidence="4">Myb-like DNA-binding domain protein</fullName>
    </submittedName>
</protein>
<comment type="subcellular location">
    <subcellularLocation>
        <location evidence="1">Nucleus</location>
    </subcellularLocation>
</comment>
<evidence type="ECO:0000313" key="5">
    <source>
        <dbReference type="Proteomes" id="UP000053766"/>
    </source>
</evidence>
<evidence type="ECO:0000259" key="3">
    <source>
        <dbReference type="PROSITE" id="PS51293"/>
    </source>
</evidence>
<name>A0A0D8XAS5_DICVI</name>
<dbReference type="SUPFAM" id="SSF46689">
    <property type="entry name" value="Homeodomain-like"/>
    <property type="match status" value="1"/>
</dbReference>
<evidence type="ECO:0000256" key="1">
    <source>
        <dbReference type="ARBA" id="ARBA00004123"/>
    </source>
</evidence>
<feature type="region of interest" description="Disordered" evidence="2">
    <location>
        <begin position="27"/>
        <end position="47"/>
    </location>
</feature>
<keyword evidence="4" id="KW-0238">DNA-binding</keyword>
<feature type="domain" description="SANT" evidence="3">
    <location>
        <begin position="114"/>
        <end position="165"/>
    </location>
</feature>
<dbReference type="GO" id="GO:0003677">
    <property type="term" value="F:DNA binding"/>
    <property type="evidence" value="ECO:0007669"/>
    <property type="project" value="UniProtKB-KW"/>
</dbReference>
<dbReference type="SMART" id="SM00717">
    <property type="entry name" value="SANT"/>
    <property type="match status" value="1"/>
</dbReference>
<dbReference type="InterPro" id="IPR017884">
    <property type="entry name" value="SANT_dom"/>
</dbReference>
<sequence>MSSKEMRKCPDDMQDIAHNFVEMSKYVDDKPSSSDENIYGGNDCSQTPKTKCHEETKVVMRELAKARSRVVRLESLLKVQRANGLMDGLDEYKPFVSKEDKKDEEGSTRRDRVRGSHTWTEEERIIAFHCLIRYRRDFDAVAEILGTKTSDKVKSFYTEMKEDIDKLLDKEADTEEEMVRSFDIEKELNIEPPKSVEIVNLD</sequence>
<dbReference type="EMBL" id="KN716988">
    <property type="protein sequence ID" value="KJH40872.1"/>
    <property type="molecule type" value="Genomic_DNA"/>
</dbReference>
<dbReference type="Gene3D" id="1.20.58.1880">
    <property type="match status" value="1"/>
</dbReference>
<dbReference type="InterPro" id="IPR001005">
    <property type="entry name" value="SANT/Myb"/>
</dbReference>
<accession>A0A0D8XAS5</accession>
<evidence type="ECO:0000313" key="4">
    <source>
        <dbReference type="EMBL" id="KJH40872.1"/>
    </source>
</evidence>
<dbReference type="Proteomes" id="UP000053766">
    <property type="component" value="Unassembled WGS sequence"/>
</dbReference>
<dbReference type="PROSITE" id="PS51293">
    <property type="entry name" value="SANT"/>
    <property type="match status" value="1"/>
</dbReference>
<proteinExistence type="predicted"/>
<dbReference type="CDD" id="cd00167">
    <property type="entry name" value="SANT"/>
    <property type="match status" value="1"/>
</dbReference>